<proteinExistence type="inferred from homology"/>
<evidence type="ECO:0000256" key="2">
    <source>
        <dbReference type="ARBA" id="ARBA00035108"/>
    </source>
</evidence>
<comment type="subcellular location">
    <subcellularLocation>
        <location evidence="2">Gas vesicle</location>
    </subcellularLocation>
</comment>
<dbReference type="PANTHER" id="PTHR36852:SF1">
    <property type="entry name" value="PROTEIN GVPL 2"/>
    <property type="match status" value="1"/>
</dbReference>
<reference evidence="4" key="2">
    <citation type="submission" date="2023-01" db="EMBL/GenBank/DDBJ databases">
        <authorList>
            <person name="Sun Q."/>
            <person name="Evtushenko L."/>
        </authorList>
    </citation>
    <scope>NUCLEOTIDE SEQUENCE</scope>
    <source>
        <strain evidence="4">VKM Ac-1069</strain>
    </source>
</reference>
<comment type="similarity">
    <text evidence="3">Belongs to the gas vesicle GvpF/GvpL family.</text>
</comment>
<gene>
    <name evidence="4" type="ORF">GCM10017577_55000</name>
</gene>
<evidence type="ECO:0000256" key="1">
    <source>
        <dbReference type="ARBA" id="ARBA00022987"/>
    </source>
</evidence>
<dbReference type="RefSeq" id="WP_037046793.1">
    <property type="nucleotide sequence ID" value="NZ_BAAAUZ010000007.1"/>
</dbReference>
<name>A0A9W6NZ16_9PSEU</name>
<dbReference type="Proteomes" id="UP001143463">
    <property type="component" value="Unassembled WGS sequence"/>
</dbReference>
<dbReference type="InterPro" id="IPR009430">
    <property type="entry name" value="GvpL/GvpF"/>
</dbReference>
<dbReference type="GO" id="GO:0031411">
    <property type="term" value="C:gas vesicle"/>
    <property type="evidence" value="ECO:0007669"/>
    <property type="project" value="UniProtKB-SubCell"/>
</dbReference>
<dbReference type="Pfam" id="PF06386">
    <property type="entry name" value="GvpL_GvpF"/>
    <property type="match status" value="1"/>
</dbReference>
<keyword evidence="5" id="KW-1185">Reference proteome</keyword>
<dbReference type="PANTHER" id="PTHR36852">
    <property type="entry name" value="PROTEIN GVPL 2"/>
    <property type="match status" value="1"/>
</dbReference>
<dbReference type="GO" id="GO:0031412">
    <property type="term" value="P:gas vesicle organization"/>
    <property type="evidence" value="ECO:0007669"/>
    <property type="project" value="InterPro"/>
</dbReference>
<evidence type="ECO:0000313" key="4">
    <source>
        <dbReference type="EMBL" id="GLL14353.1"/>
    </source>
</evidence>
<dbReference type="AlphaFoldDB" id="A0A9W6NZ16"/>
<protein>
    <submittedName>
        <fullName evidence="4">Gas vesicle protein</fullName>
    </submittedName>
</protein>
<organism evidence="4 5">
    <name type="scientific">Pseudonocardia halophobica</name>
    <dbReference type="NCBI Taxonomy" id="29401"/>
    <lineage>
        <taxon>Bacteria</taxon>
        <taxon>Bacillati</taxon>
        <taxon>Actinomycetota</taxon>
        <taxon>Actinomycetes</taxon>
        <taxon>Pseudonocardiales</taxon>
        <taxon>Pseudonocardiaceae</taxon>
        <taxon>Pseudonocardia</taxon>
    </lineage>
</organism>
<accession>A0A9W6NZ16</accession>
<dbReference type="EMBL" id="BSFQ01000031">
    <property type="protein sequence ID" value="GLL14353.1"/>
    <property type="molecule type" value="Genomic_DNA"/>
</dbReference>
<keyword evidence="1" id="KW-0304">Gas vesicle</keyword>
<reference evidence="4" key="1">
    <citation type="journal article" date="2014" name="Int. J. Syst. Evol. Microbiol.">
        <title>Complete genome sequence of Corynebacterium casei LMG S-19264T (=DSM 44701T), isolated from a smear-ripened cheese.</title>
        <authorList>
            <consortium name="US DOE Joint Genome Institute (JGI-PGF)"/>
            <person name="Walter F."/>
            <person name="Albersmeier A."/>
            <person name="Kalinowski J."/>
            <person name="Ruckert C."/>
        </authorList>
    </citation>
    <scope>NUCLEOTIDE SEQUENCE</scope>
    <source>
        <strain evidence="4">VKM Ac-1069</strain>
    </source>
</reference>
<sequence length="249" mass="27089">MSLVWLYAVRLGGADRPPAGPGVDGESPRLVVEGPLVAVVGTVREEEFDEAALARAMEDLARIERLARAHHAVIVEAAAAEPTAPLRLATVYRDDEAVARMLRERAVEFGAVLERVRDRREWGVKVYVDAKPEAPVEAPASSDRPGTSYLLRRRADRDRGAQARERARAVADRLDEGLAQVAAGSHRMKPQDARLSGREQEMVLNATYLVDTDGEDEFRAALAAVEAEGATVELTGPWPPFSFATLGES</sequence>
<comment type="caution">
    <text evidence="4">The sequence shown here is derived from an EMBL/GenBank/DDBJ whole genome shotgun (WGS) entry which is preliminary data.</text>
</comment>
<evidence type="ECO:0000313" key="5">
    <source>
        <dbReference type="Proteomes" id="UP001143463"/>
    </source>
</evidence>
<evidence type="ECO:0000256" key="3">
    <source>
        <dbReference type="ARBA" id="ARBA00035643"/>
    </source>
</evidence>